<protein>
    <recommendedName>
        <fullName evidence="4">Peptidase</fullName>
    </recommendedName>
</protein>
<dbReference type="PANTHER" id="PTHR34219:SF3">
    <property type="entry name" value="BLL7967 PROTEIN"/>
    <property type="match status" value="1"/>
</dbReference>
<dbReference type="EMBL" id="CP020083">
    <property type="protein sequence ID" value="ASR53139.1"/>
    <property type="molecule type" value="Genomic_DNA"/>
</dbReference>
<dbReference type="RefSeq" id="WP_117353215.1">
    <property type="nucleotide sequence ID" value="NZ_CP020083.1"/>
</dbReference>
<feature type="transmembrane region" description="Helical" evidence="1">
    <location>
        <begin position="177"/>
        <end position="202"/>
    </location>
</feature>
<evidence type="ECO:0000256" key="1">
    <source>
        <dbReference type="SAM" id="Phobius"/>
    </source>
</evidence>
<dbReference type="Pfam" id="PF03929">
    <property type="entry name" value="PepSY_TM"/>
    <property type="match status" value="1"/>
</dbReference>
<keyword evidence="1" id="KW-0812">Transmembrane</keyword>
<feature type="transmembrane region" description="Helical" evidence="1">
    <location>
        <begin position="12"/>
        <end position="32"/>
    </location>
</feature>
<organism evidence="2 3">
    <name type="scientific">Blastomonas fulva</name>
    <dbReference type="NCBI Taxonomy" id="1550728"/>
    <lineage>
        <taxon>Bacteria</taxon>
        <taxon>Pseudomonadati</taxon>
        <taxon>Pseudomonadota</taxon>
        <taxon>Alphaproteobacteria</taxon>
        <taxon>Sphingomonadales</taxon>
        <taxon>Sphingomonadaceae</taxon>
        <taxon>Blastomonas</taxon>
    </lineage>
</organism>
<reference evidence="2 3" key="1">
    <citation type="submission" date="2017-03" db="EMBL/GenBank/DDBJ databases">
        <title>Complete genome sequence of Blastomonas fulva degrading microcsystin LR.</title>
        <authorList>
            <person name="Lee H.-g."/>
            <person name="Jin L."/>
            <person name="oh H.-M."/>
        </authorList>
    </citation>
    <scope>NUCLEOTIDE SEQUENCE [LARGE SCALE GENOMIC DNA]</scope>
    <source>
        <strain evidence="2 3">T2</strain>
    </source>
</reference>
<proteinExistence type="predicted"/>
<keyword evidence="1" id="KW-1133">Transmembrane helix</keyword>
<dbReference type="InterPro" id="IPR005625">
    <property type="entry name" value="PepSY-ass_TM"/>
</dbReference>
<gene>
    <name evidence="2" type="ORF">B5J99_18125</name>
</gene>
<dbReference type="PANTHER" id="PTHR34219">
    <property type="entry name" value="IRON-REGULATED INNER MEMBRANE PROTEIN-RELATED"/>
    <property type="match status" value="1"/>
</dbReference>
<evidence type="ECO:0000313" key="2">
    <source>
        <dbReference type="EMBL" id="ASR53139.1"/>
    </source>
</evidence>
<sequence length="334" mass="36150">MFKILLTHRWLSLVLGLPMALVALTGMPLALWEEADAIFAPNFYPSTPASAKGAADRAISVVKARHPGIALDFIYFPRASSAMHVGGTTSSGEQIEVAVDGSGQLILGTRSHSASTIGQIHAFHSEFFAGDAGRWLMLALAWVLFVSTATGVWMWLVQRRLERASLKMTRTPSRAKVLHNVIGIWSSGLLLTMALTTIVLTWQDQPGTLAHVHTRHSPTAPMAGRIAHAVEIHAGTMKLRSISLRAPPDAPARAIVENSAGIMRIMLVDIEGGAVIAERPLAVTSTDAFARGLHGGSAFGHAGRWFMAGASLLPITLFLTGLWMFTRRRCRKRR</sequence>
<name>A0ABM6MB53_9SPHN</name>
<keyword evidence="1" id="KW-0472">Membrane</keyword>
<feature type="transmembrane region" description="Helical" evidence="1">
    <location>
        <begin position="135"/>
        <end position="156"/>
    </location>
</feature>
<evidence type="ECO:0000313" key="3">
    <source>
        <dbReference type="Proteomes" id="UP000258016"/>
    </source>
</evidence>
<evidence type="ECO:0008006" key="4">
    <source>
        <dbReference type="Google" id="ProtNLM"/>
    </source>
</evidence>
<dbReference type="GeneID" id="303487514"/>
<accession>A0ABM6MB53</accession>
<feature type="transmembrane region" description="Helical" evidence="1">
    <location>
        <begin position="305"/>
        <end position="325"/>
    </location>
</feature>
<dbReference type="Proteomes" id="UP000258016">
    <property type="component" value="Chromosome"/>
</dbReference>
<keyword evidence="3" id="KW-1185">Reference proteome</keyword>